<dbReference type="EMBL" id="VSSQ01021567">
    <property type="protein sequence ID" value="MPM67236.1"/>
    <property type="molecule type" value="Genomic_DNA"/>
</dbReference>
<comment type="caution">
    <text evidence="1">The sequence shown here is derived from an EMBL/GenBank/DDBJ whole genome shotgun (WGS) entry which is preliminary data.</text>
</comment>
<reference evidence="1" key="1">
    <citation type="submission" date="2019-08" db="EMBL/GenBank/DDBJ databases">
        <authorList>
            <person name="Kucharzyk K."/>
            <person name="Murdoch R.W."/>
            <person name="Higgins S."/>
            <person name="Loffler F."/>
        </authorList>
    </citation>
    <scope>NUCLEOTIDE SEQUENCE</scope>
</reference>
<evidence type="ECO:0000313" key="1">
    <source>
        <dbReference type="EMBL" id="MPM67236.1"/>
    </source>
</evidence>
<organism evidence="1">
    <name type="scientific">bioreactor metagenome</name>
    <dbReference type="NCBI Taxonomy" id="1076179"/>
    <lineage>
        <taxon>unclassified sequences</taxon>
        <taxon>metagenomes</taxon>
        <taxon>ecological metagenomes</taxon>
    </lineage>
</organism>
<proteinExistence type="predicted"/>
<dbReference type="AlphaFoldDB" id="A0A645BPC5"/>
<gene>
    <name evidence="1" type="ORF">SDC9_114157</name>
</gene>
<sequence>MIKVDFLIISQILVSLILPSKVCLLGDFWQSRPKRNKSLHLRLFRFAKLINFQEIKSRHRLNSLRTGQKFLPSRKIKRFIGIAIDNRLIQQQITDIIFRQDPLKSGHILRIKRRLQLPIIIFIRSTPNIKRPIQNRLFDPIPEKTRAPIAPGIPLPAIKTVLRQIGDPDVLIHIFKESKSLKIRLRNFDS</sequence>
<protein>
    <submittedName>
        <fullName evidence="1">Uncharacterized protein</fullName>
    </submittedName>
</protein>
<accession>A0A645BPC5</accession>
<name>A0A645BPC5_9ZZZZ</name>